<dbReference type="InterPro" id="IPR027410">
    <property type="entry name" value="TCP-1-like_intermed_sf"/>
</dbReference>
<comment type="subcellular location">
    <subcellularLocation>
        <location evidence="7">Cytoplasm</location>
    </subcellularLocation>
</comment>
<dbReference type="GO" id="GO:0005737">
    <property type="term" value="C:cytoplasm"/>
    <property type="evidence" value="ECO:0007669"/>
    <property type="project" value="UniProtKB-SubCell"/>
</dbReference>
<comment type="function">
    <text evidence="7 9">Together with its co-chaperonin GroES, plays an essential role in assisting protein folding. The GroEL-GroES system forms a nano-cage that allows encapsulation of the non-native substrate proteins and provides a physical environment optimized to promote and accelerate protein folding.</text>
</comment>
<dbReference type="NCBIfam" id="NF009489">
    <property type="entry name" value="PRK12851.1"/>
    <property type="match status" value="1"/>
</dbReference>
<reference evidence="10 11" key="1">
    <citation type="submission" date="2020-08" db="EMBL/GenBank/DDBJ databases">
        <title>Genomic Encyclopedia of Type Strains, Phase IV (KMG-V): Genome sequencing to study the core and pangenomes of soil and plant-associated prokaryotes.</title>
        <authorList>
            <person name="Whitman W."/>
        </authorList>
    </citation>
    <scope>NUCLEOTIDE SEQUENCE [LARGE SCALE GENOMIC DNA]</scope>
    <source>
        <strain evidence="10 11">SEMIA 4011</strain>
    </source>
</reference>
<comment type="similarity">
    <text evidence="1 7 8">Belongs to the chaperonin (HSP60) family.</text>
</comment>
<dbReference type="RefSeq" id="WP_184692173.1">
    <property type="nucleotide sequence ID" value="NZ_JACIIJ010000001.1"/>
</dbReference>
<dbReference type="FunFam" id="3.50.7.10:FF:000001">
    <property type="entry name" value="60 kDa chaperonin"/>
    <property type="match status" value="1"/>
</dbReference>
<dbReference type="InterPro" id="IPR018370">
    <property type="entry name" value="Chaperonin_Cpn60_CS"/>
</dbReference>
<protein>
    <recommendedName>
        <fullName evidence="7">Chaperonin GroEL</fullName>
        <ecNumber evidence="7">5.6.1.7</ecNumber>
    </recommendedName>
    <alternativeName>
        <fullName evidence="7">60 kDa chaperonin</fullName>
    </alternativeName>
    <alternativeName>
        <fullName evidence="7">Chaperonin-60</fullName>
        <shortName evidence="7">Cpn60</shortName>
    </alternativeName>
</protein>
<dbReference type="Pfam" id="PF00118">
    <property type="entry name" value="Cpn60_TCP1"/>
    <property type="match status" value="1"/>
</dbReference>
<evidence type="ECO:0000256" key="5">
    <source>
        <dbReference type="ARBA" id="ARBA00023186"/>
    </source>
</evidence>
<gene>
    <name evidence="7" type="primary">groEL</name>
    <name evidence="7" type="synonym">groL</name>
    <name evidence="10" type="ORF">GGE66_000370</name>
</gene>
<evidence type="ECO:0000313" key="10">
    <source>
        <dbReference type="EMBL" id="MBB6219426.1"/>
    </source>
</evidence>
<dbReference type="FunFam" id="1.10.560.10:FF:000001">
    <property type="entry name" value="60 kDa chaperonin"/>
    <property type="match status" value="1"/>
</dbReference>
<dbReference type="PRINTS" id="PR00298">
    <property type="entry name" value="CHAPERONIN60"/>
</dbReference>
<evidence type="ECO:0000256" key="9">
    <source>
        <dbReference type="RuleBase" id="RU000419"/>
    </source>
</evidence>
<dbReference type="GO" id="GO:0140662">
    <property type="term" value="F:ATP-dependent protein folding chaperone"/>
    <property type="evidence" value="ECO:0007669"/>
    <property type="project" value="InterPro"/>
</dbReference>
<keyword evidence="2 7" id="KW-0963">Cytoplasm</keyword>
<accession>A0A7W9ZMH5</accession>
<comment type="caution">
    <text evidence="10">The sequence shown here is derived from an EMBL/GenBank/DDBJ whole genome shotgun (WGS) entry which is preliminary data.</text>
</comment>
<comment type="caution">
    <text evidence="7">Lacks conserved residue(s) required for the propagation of feature annotation.</text>
</comment>
<dbReference type="HAMAP" id="MF_00600">
    <property type="entry name" value="CH60"/>
    <property type="match status" value="1"/>
</dbReference>
<evidence type="ECO:0000256" key="2">
    <source>
        <dbReference type="ARBA" id="ARBA00022490"/>
    </source>
</evidence>
<keyword evidence="3 7" id="KW-0547">Nucleotide-binding</keyword>
<keyword evidence="5 7" id="KW-0143">Chaperone</keyword>
<keyword evidence="4 7" id="KW-0067">ATP-binding</keyword>
<dbReference type="NCBIfam" id="NF000592">
    <property type="entry name" value="PRK00013.1"/>
    <property type="match status" value="1"/>
</dbReference>
<dbReference type="EMBL" id="JACIIJ010000001">
    <property type="protein sequence ID" value="MBB6219426.1"/>
    <property type="molecule type" value="Genomic_DNA"/>
</dbReference>
<feature type="binding site" evidence="7">
    <location>
        <position position="51"/>
    </location>
    <ligand>
        <name>ATP</name>
        <dbReference type="ChEBI" id="CHEBI:30616"/>
    </ligand>
</feature>
<keyword evidence="6 7" id="KW-0413">Isomerase</keyword>
<dbReference type="NCBIfam" id="TIGR02348">
    <property type="entry name" value="GroEL"/>
    <property type="match status" value="1"/>
</dbReference>
<evidence type="ECO:0000256" key="8">
    <source>
        <dbReference type="RuleBase" id="RU000418"/>
    </source>
</evidence>
<evidence type="ECO:0000256" key="3">
    <source>
        <dbReference type="ARBA" id="ARBA00022741"/>
    </source>
</evidence>
<feature type="binding site" evidence="7">
    <location>
        <begin position="87"/>
        <end position="91"/>
    </location>
    <ligand>
        <name>ATP</name>
        <dbReference type="ChEBI" id="CHEBI:30616"/>
    </ligand>
</feature>
<evidence type="ECO:0000256" key="7">
    <source>
        <dbReference type="HAMAP-Rule" id="MF_00600"/>
    </source>
</evidence>
<dbReference type="Gene3D" id="3.30.260.10">
    <property type="entry name" value="TCP-1-like chaperonin intermediate domain"/>
    <property type="match status" value="1"/>
</dbReference>
<dbReference type="Proteomes" id="UP000517187">
    <property type="component" value="Unassembled WGS sequence"/>
</dbReference>
<dbReference type="PROSITE" id="PS00296">
    <property type="entry name" value="CHAPERONINS_CPN60"/>
    <property type="match status" value="1"/>
</dbReference>
<dbReference type="GO" id="GO:0016853">
    <property type="term" value="F:isomerase activity"/>
    <property type="evidence" value="ECO:0007669"/>
    <property type="project" value="UniProtKB-KW"/>
</dbReference>
<comment type="subunit">
    <text evidence="7 9">Forms a cylinder of 14 subunits composed of two heptameric rings stacked back-to-back. Interacts with the co-chaperonin GroES.</text>
</comment>
<evidence type="ECO:0000313" key="11">
    <source>
        <dbReference type="Proteomes" id="UP000517187"/>
    </source>
</evidence>
<dbReference type="CDD" id="cd03344">
    <property type="entry name" value="GroEL"/>
    <property type="match status" value="1"/>
</dbReference>
<evidence type="ECO:0000256" key="1">
    <source>
        <dbReference type="ARBA" id="ARBA00006607"/>
    </source>
</evidence>
<feature type="binding site" evidence="7">
    <location>
        <position position="415"/>
    </location>
    <ligand>
        <name>ATP</name>
        <dbReference type="ChEBI" id="CHEBI:30616"/>
    </ligand>
</feature>
<dbReference type="NCBIfam" id="NF009488">
    <property type="entry name" value="PRK12850.1"/>
    <property type="match status" value="1"/>
</dbReference>
<dbReference type="Gene3D" id="3.50.7.10">
    <property type="entry name" value="GroEL"/>
    <property type="match status" value="1"/>
</dbReference>
<evidence type="ECO:0000256" key="6">
    <source>
        <dbReference type="ARBA" id="ARBA00023235"/>
    </source>
</evidence>
<feature type="binding site" evidence="7">
    <location>
        <position position="496"/>
    </location>
    <ligand>
        <name>ATP</name>
        <dbReference type="ChEBI" id="CHEBI:30616"/>
    </ligand>
</feature>
<dbReference type="GO" id="GO:0051082">
    <property type="term" value="F:unfolded protein binding"/>
    <property type="evidence" value="ECO:0007669"/>
    <property type="project" value="UniProtKB-UniRule"/>
</dbReference>
<dbReference type="SUPFAM" id="SSF48592">
    <property type="entry name" value="GroEL equatorial domain-like"/>
    <property type="match status" value="1"/>
</dbReference>
<dbReference type="GO" id="GO:0042026">
    <property type="term" value="P:protein refolding"/>
    <property type="evidence" value="ECO:0007669"/>
    <property type="project" value="UniProtKB-UniRule"/>
</dbReference>
<dbReference type="InterPro" id="IPR027413">
    <property type="entry name" value="GROEL-like_equatorial_sf"/>
</dbReference>
<sequence length="542" mass="57481">MAAKEIKFSTDARQRLLRGVDILANAVKVTLGPKGRNVVIEKSFGAPRITKDGVSVAKEIELEDKFENLGAQLLREVASKTNDLAGDGTTTATVLAQAIVREGAKAVAAGLNPQDLKRGIDIATAEAIRSIKERSRKVASSDEVAQVGTISANGEGEIGKIIADAVQRVGNEGVITVEEAKSFETELDVVEGLQFDRGYLSPYFVTNADKLIVEYEDAYILIHEKKLASLQPLLPLLEAVVQTGKPLLIIAEDVEGEALATLVVNKLRGGLKIAAVKAPGFGDRRKALLEDIAIVTGGEVISEDLGIKLENVTLNQLGRAKKVRIDKESTTVVDGAGAKGEIDARVQQIKAQIEETSSDYDREKLQERVAKLAGGVAVIRVGGSTEIEVKEKKDRVDDALNATRAAIEEGIVPGGGVALLRAKTKVEALKNDNPDIQAGIHILLKALEAPIRQIAENAGVEGSIVVGKVLENSSPTFGFNAQSEKYVDLLEEGIVDPAKVVRTALQDAASVAGLLVTTEALIAELPKEKPVLPAAPGGGFDY</sequence>
<organism evidence="10 11">
    <name type="scientific">Rhizobium leguminosarum</name>
    <dbReference type="NCBI Taxonomy" id="384"/>
    <lineage>
        <taxon>Bacteria</taxon>
        <taxon>Pseudomonadati</taxon>
        <taxon>Pseudomonadota</taxon>
        <taxon>Alphaproteobacteria</taxon>
        <taxon>Hyphomicrobiales</taxon>
        <taxon>Rhizobiaceae</taxon>
        <taxon>Rhizobium/Agrobacterium group</taxon>
        <taxon>Rhizobium</taxon>
    </lineage>
</organism>
<dbReference type="GO" id="GO:0005524">
    <property type="term" value="F:ATP binding"/>
    <property type="evidence" value="ECO:0007669"/>
    <property type="project" value="UniProtKB-UniRule"/>
</dbReference>
<proteinExistence type="inferred from homology"/>
<name>A0A7W9ZMH5_RHILE</name>
<dbReference type="SUPFAM" id="SSF54849">
    <property type="entry name" value="GroEL-intermediate domain like"/>
    <property type="match status" value="1"/>
</dbReference>
<dbReference type="NCBIfam" id="NF009487">
    <property type="entry name" value="PRK12849.1"/>
    <property type="match status" value="1"/>
</dbReference>
<dbReference type="PANTHER" id="PTHR45633">
    <property type="entry name" value="60 KDA HEAT SHOCK PROTEIN, MITOCHONDRIAL"/>
    <property type="match status" value="1"/>
</dbReference>
<dbReference type="InterPro" id="IPR027409">
    <property type="entry name" value="GroEL-like_apical_dom_sf"/>
</dbReference>
<dbReference type="InterPro" id="IPR002423">
    <property type="entry name" value="Cpn60/GroEL/TCP-1"/>
</dbReference>
<dbReference type="EC" id="5.6.1.7" evidence="7"/>
<dbReference type="SUPFAM" id="SSF52029">
    <property type="entry name" value="GroEL apical domain-like"/>
    <property type="match status" value="1"/>
</dbReference>
<dbReference type="AlphaFoldDB" id="A0A7W9ZMH5"/>
<feature type="binding site" evidence="7">
    <location>
        <begin position="30"/>
        <end position="33"/>
    </location>
    <ligand>
        <name>ATP</name>
        <dbReference type="ChEBI" id="CHEBI:30616"/>
    </ligand>
</feature>
<dbReference type="InterPro" id="IPR001844">
    <property type="entry name" value="Cpn60/GroEL"/>
</dbReference>
<dbReference type="Gene3D" id="1.10.560.10">
    <property type="entry name" value="GroEL-like equatorial domain"/>
    <property type="match status" value="1"/>
</dbReference>
<evidence type="ECO:0000256" key="4">
    <source>
        <dbReference type="ARBA" id="ARBA00022840"/>
    </source>
</evidence>